<feature type="transmembrane region" description="Helical" evidence="10">
    <location>
        <begin position="369"/>
        <end position="391"/>
    </location>
</feature>
<keyword evidence="8 10" id="KW-0472">Membrane</keyword>
<keyword evidence="5 10" id="KW-0812">Transmembrane</keyword>
<evidence type="ECO:0000256" key="1">
    <source>
        <dbReference type="ARBA" id="ARBA00004651"/>
    </source>
</evidence>
<evidence type="ECO:0000256" key="10">
    <source>
        <dbReference type="SAM" id="Phobius"/>
    </source>
</evidence>
<evidence type="ECO:0000256" key="7">
    <source>
        <dbReference type="ARBA" id="ARBA00023065"/>
    </source>
</evidence>
<dbReference type="RefSeq" id="WP_149109299.1">
    <property type="nucleotide sequence ID" value="NZ_CP042425.1"/>
</dbReference>
<reference evidence="12" key="1">
    <citation type="submission" date="2019-08" db="EMBL/GenBank/DDBJ databases">
        <title>Limnoglobus roseus gen. nov., sp. nov., a novel freshwater planctomycete with a giant genome from the family Gemmataceae.</title>
        <authorList>
            <person name="Kulichevskaya I.S."/>
            <person name="Naumoff D.G."/>
            <person name="Miroshnikov K."/>
            <person name="Ivanova A."/>
            <person name="Philippov D.A."/>
            <person name="Hakobyan A."/>
            <person name="Rijpstra I.C."/>
            <person name="Sinninghe Damste J.S."/>
            <person name="Liesack W."/>
            <person name="Dedysh S.N."/>
        </authorList>
    </citation>
    <scope>NUCLEOTIDE SEQUENCE [LARGE SCALE GENOMIC DNA]</scope>
    <source>
        <strain evidence="12">PX52</strain>
    </source>
</reference>
<dbReference type="PANTHER" id="PTHR43298">
    <property type="entry name" value="MULTIDRUG RESISTANCE PROTEIN NORM-RELATED"/>
    <property type="match status" value="1"/>
</dbReference>
<evidence type="ECO:0000256" key="8">
    <source>
        <dbReference type="ARBA" id="ARBA00023136"/>
    </source>
</evidence>
<evidence type="ECO:0000256" key="5">
    <source>
        <dbReference type="ARBA" id="ARBA00022692"/>
    </source>
</evidence>
<keyword evidence="3" id="KW-0050">Antiport</keyword>
<dbReference type="GO" id="GO:0015297">
    <property type="term" value="F:antiporter activity"/>
    <property type="evidence" value="ECO:0007669"/>
    <property type="project" value="UniProtKB-KW"/>
</dbReference>
<dbReference type="OrthoDB" id="9805232at2"/>
<accession>A0A5C1A834</accession>
<feature type="transmembrane region" description="Helical" evidence="10">
    <location>
        <begin position="33"/>
        <end position="50"/>
    </location>
</feature>
<evidence type="ECO:0000313" key="11">
    <source>
        <dbReference type="EMBL" id="QEL14407.1"/>
    </source>
</evidence>
<comment type="subcellular location">
    <subcellularLocation>
        <location evidence="1">Cell membrane</location>
        <topology evidence="1">Multi-pass membrane protein</topology>
    </subcellularLocation>
</comment>
<dbReference type="Pfam" id="PF01554">
    <property type="entry name" value="MatE"/>
    <property type="match status" value="2"/>
</dbReference>
<feature type="transmembrane region" description="Helical" evidence="10">
    <location>
        <begin position="70"/>
        <end position="94"/>
    </location>
</feature>
<keyword evidence="7" id="KW-0406">Ion transport</keyword>
<feature type="transmembrane region" description="Helical" evidence="10">
    <location>
        <begin position="176"/>
        <end position="198"/>
    </location>
</feature>
<dbReference type="EMBL" id="CP042425">
    <property type="protein sequence ID" value="QEL14407.1"/>
    <property type="molecule type" value="Genomic_DNA"/>
</dbReference>
<organism evidence="11 12">
    <name type="scientific">Limnoglobus roseus</name>
    <dbReference type="NCBI Taxonomy" id="2598579"/>
    <lineage>
        <taxon>Bacteria</taxon>
        <taxon>Pseudomonadati</taxon>
        <taxon>Planctomycetota</taxon>
        <taxon>Planctomycetia</taxon>
        <taxon>Gemmatales</taxon>
        <taxon>Gemmataceae</taxon>
        <taxon>Limnoglobus</taxon>
    </lineage>
</organism>
<keyword evidence="4" id="KW-1003">Cell membrane</keyword>
<dbReference type="PIRSF" id="PIRSF006603">
    <property type="entry name" value="DinF"/>
    <property type="match status" value="1"/>
</dbReference>
<keyword evidence="2" id="KW-0813">Transport</keyword>
<dbReference type="GO" id="GO:0006811">
    <property type="term" value="P:monoatomic ion transport"/>
    <property type="evidence" value="ECO:0007669"/>
    <property type="project" value="UniProtKB-KW"/>
</dbReference>
<keyword evidence="12" id="KW-1185">Reference proteome</keyword>
<feature type="transmembrane region" description="Helical" evidence="10">
    <location>
        <begin position="106"/>
        <end position="128"/>
    </location>
</feature>
<feature type="transmembrane region" description="Helical" evidence="10">
    <location>
        <begin position="210"/>
        <end position="231"/>
    </location>
</feature>
<evidence type="ECO:0000256" key="9">
    <source>
        <dbReference type="ARBA" id="ARBA00031636"/>
    </source>
</evidence>
<proteinExistence type="predicted"/>
<dbReference type="InterPro" id="IPR048279">
    <property type="entry name" value="MdtK-like"/>
</dbReference>
<keyword evidence="6 10" id="KW-1133">Transmembrane helix</keyword>
<dbReference type="PANTHER" id="PTHR43298:SF2">
    <property type="entry name" value="FMN_FAD EXPORTER YEEO-RELATED"/>
    <property type="match status" value="1"/>
</dbReference>
<feature type="transmembrane region" description="Helical" evidence="10">
    <location>
        <begin position="439"/>
        <end position="460"/>
    </location>
</feature>
<dbReference type="KEGG" id="lrs:PX52LOC_01295"/>
<feature type="transmembrane region" description="Helical" evidence="10">
    <location>
        <begin position="411"/>
        <end position="433"/>
    </location>
</feature>
<evidence type="ECO:0000256" key="4">
    <source>
        <dbReference type="ARBA" id="ARBA00022475"/>
    </source>
</evidence>
<evidence type="ECO:0000256" key="6">
    <source>
        <dbReference type="ARBA" id="ARBA00022989"/>
    </source>
</evidence>
<protein>
    <recommendedName>
        <fullName evidence="9">Multidrug-efflux transporter</fullName>
    </recommendedName>
</protein>
<dbReference type="CDD" id="cd13133">
    <property type="entry name" value="MATE_like_7"/>
    <property type="match status" value="1"/>
</dbReference>
<evidence type="ECO:0000313" key="12">
    <source>
        <dbReference type="Proteomes" id="UP000324974"/>
    </source>
</evidence>
<feature type="transmembrane region" description="Helical" evidence="10">
    <location>
        <begin position="337"/>
        <end position="357"/>
    </location>
</feature>
<evidence type="ECO:0000256" key="3">
    <source>
        <dbReference type="ARBA" id="ARBA00022449"/>
    </source>
</evidence>
<dbReference type="NCBIfam" id="TIGR00797">
    <property type="entry name" value="matE"/>
    <property type="match status" value="1"/>
</dbReference>
<dbReference type="Proteomes" id="UP000324974">
    <property type="component" value="Chromosome"/>
</dbReference>
<dbReference type="GO" id="GO:0042910">
    <property type="term" value="F:xenobiotic transmembrane transporter activity"/>
    <property type="evidence" value="ECO:0007669"/>
    <property type="project" value="InterPro"/>
</dbReference>
<dbReference type="AlphaFoldDB" id="A0A5C1A834"/>
<name>A0A5C1A834_9BACT</name>
<feature type="transmembrane region" description="Helical" evidence="10">
    <location>
        <begin position="294"/>
        <end position="316"/>
    </location>
</feature>
<feature type="transmembrane region" description="Helical" evidence="10">
    <location>
        <begin position="263"/>
        <end position="282"/>
    </location>
</feature>
<gene>
    <name evidence="11" type="ORF">PX52LOC_01295</name>
</gene>
<evidence type="ECO:0000256" key="2">
    <source>
        <dbReference type="ARBA" id="ARBA00022448"/>
    </source>
</evidence>
<dbReference type="GO" id="GO:0005886">
    <property type="term" value="C:plasma membrane"/>
    <property type="evidence" value="ECO:0007669"/>
    <property type="project" value="UniProtKB-SubCell"/>
</dbReference>
<dbReference type="InterPro" id="IPR002528">
    <property type="entry name" value="MATE_fam"/>
</dbReference>
<dbReference type="InterPro" id="IPR050222">
    <property type="entry name" value="MATE_MdtK"/>
</dbReference>
<sequence>MGTDVTATPLAAESAGAALPVDTPGGSRELLKLALPLILANSFTTIQFTVDRVFLSWYHPDAMGASMPAAMVFWFVFAFVQGTAGYVSTFVAQYTGANRPHRVGPAVWHGIHLALAAGILFWLLWPLAPAVFELAGHEPHMQALESTYFRTLCAAAMPMGIVAAVTGFFSGRGDSWTVLLVNAVGTIFHIGLDYLVIFGRGGFPEMGIAGAGWAATVGAWASALLAVALFARKRYCAEFDSLNWRPERELSGRLLKFGGPAGLQWALDAISFTLFTLFVGRLGPAEQTATSLTFTLNLFGFLPMMGMGQAIAILVGQRLGENRPDLAERSTILGMRWAAAYAAIVGACYVVFPHALMTPFEPDPGTEQAVGWPAVAAIVPTLLLCVATYSLADTFNVTYSFALRGAGDTRFVSLLTFALAWPCMVIPTFLVVYFGGSVYLAWGFATFYIAVMAGCFWWRFNTGKWKAMRVIEPEVV</sequence>
<feature type="transmembrane region" description="Helical" evidence="10">
    <location>
        <begin position="148"/>
        <end position="169"/>
    </location>
</feature>